<name>A0A0A9H1C1_ARUDO</name>
<accession>A0A0A9H1C1</accession>
<protein>
    <submittedName>
        <fullName evidence="1">Uncharacterized protein</fullName>
    </submittedName>
</protein>
<reference evidence="1" key="1">
    <citation type="submission" date="2014-09" db="EMBL/GenBank/DDBJ databases">
        <authorList>
            <person name="Magalhaes I.L.F."/>
            <person name="Oliveira U."/>
            <person name="Santos F.R."/>
            <person name="Vidigal T.H.D.A."/>
            <person name="Brescovit A.D."/>
            <person name="Santos A.J."/>
        </authorList>
    </citation>
    <scope>NUCLEOTIDE SEQUENCE</scope>
    <source>
        <tissue evidence="1">Shoot tissue taken approximately 20 cm above the soil surface</tissue>
    </source>
</reference>
<organism evidence="1">
    <name type="scientific">Arundo donax</name>
    <name type="common">Giant reed</name>
    <name type="synonym">Donax arundinaceus</name>
    <dbReference type="NCBI Taxonomy" id="35708"/>
    <lineage>
        <taxon>Eukaryota</taxon>
        <taxon>Viridiplantae</taxon>
        <taxon>Streptophyta</taxon>
        <taxon>Embryophyta</taxon>
        <taxon>Tracheophyta</taxon>
        <taxon>Spermatophyta</taxon>
        <taxon>Magnoliopsida</taxon>
        <taxon>Liliopsida</taxon>
        <taxon>Poales</taxon>
        <taxon>Poaceae</taxon>
        <taxon>PACMAD clade</taxon>
        <taxon>Arundinoideae</taxon>
        <taxon>Arundineae</taxon>
        <taxon>Arundo</taxon>
    </lineage>
</organism>
<dbReference type="EMBL" id="GBRH01171238">
    <property type="protein sequence ID" value="JAE26658.1"/>
    <property type="molecule type" value="Transcribed_RNA"/>
</dbReference>
<reference evidence="1" key="2">
    <citation type="journal article" date="2015" name="Data Brief">
        <title>Shoot transcriptome of the giant reed, Arundo donax.</title>
        <authorList>
            <person name="Barrero R.A."/>
            <person name="Guerrero F.D."/>
            <person name="Moolhuijzen P."/>
            <person name="Goolsby J.A."/>
            <person name="Tidwell J."/>
            <person name="Bellgard S.E."/>
            <person name="Bellgard M.I."/>
        </authorList>
    </citation>
    <scope>NUCLEOTIDE SEQUENCE</scope>
    <source>
        <tissue evidence="1">Shoot tissue taken approximately 20 cm above the soil surface</tissue>
    </source>
</reference>
<evidence type="ECO:0000313" key="1">
    <source>
        <dbReference type="EMBL" id="JAE26658.1"/>
    </source>
</evidence>
<sequence>MTASLTHLLLESVPEKEYRNSTHLLFFLLSENPVPVGSTGRRWLVTPAASFWKVAAARFAESCRRSSEWRRTGTE</sequence>
<dbReference type="AlphaFoldDB" id="A0A0A9H1C1"/>
<proteinExistence type="predicted"/>